<sequence>MAGETQNISLMADKVSTELFRWFKWEQVGSSNENFQCLKNNDHGTKSGTHPNDVVFKYHDPYLNRTVFFNTDLKSYAKGSITATSMRSALSSLAHSIDCAEGSKEWKDRYSYITGSSEVRGLLFAYNHDGNFDQLFYDVFHAVKETKGTKAKKGINLDNLPLKQGQKIHIVEPRTINYLQSVISDLTKLSHQGTFPQGDNYQFYYPDLTLHKVSGIPENLPATIESLTGPFFIIKHGIVKRLNEKTDQPEQTYENGYVIYYNGEGKDEYEFIYIFDTLSKYQLLDGNEKIRIRLIYPNIFKDVRGIYNSAIETYSREWGFDKHKHSIIKSIEFNVVDFTKPSFSSVEIGWER</sequence>
<accession>A0A0T9NKS5</accession>
<reference evidence="2" key="2">
    <citation type="submission" date="2015-03" db="EMBL/GenBank/DDBJ databases">
        <authorList>
            <person name="Murphy D."/>
        </authorList>
    </citation>
    <scope>NUCLEOTIDE SEQUENCE [LARGE SCALE GENOMIC DNA]</scope>
    <source>
        <strain evidence="2">A125KOH2</strain>
    </source>
</reference>
<dbReference type="Proteomes" id="UP000045840">
    <property type="component" value="Unassembled WGS sequence"/>
</dbReference>
<dbReference type="InterPro" id="IPR058873">
    <property type="entry name" value="PDDEXK_GAPS4"/>
</dbReference>
<organism evidence="2 5">
    <name type="scientific">Yersinia pekkanenii</name>
    <dbReference type="NCBI Taxonomy" id="1288385"/>
    <lineage>
        <taxon>Bacteria</taxon>
        <taxon>Pseudomonadati</taxon>
        <taxon>Pseudomonadota</taxon>
        <taxon>Gammaproteobacteria</taxon>
        <taxon>Enterobacterales</taxon>
        <taxon>Yersiniaceae</taxon>
        <taxon>Yersinia</taxon>
    </lineage>
</organism>
<evidence type="ECO:0000313" key="4">
    <source>
        <dbReference type="Proteomes" id="UP000044625"/>
    </source>
</evidence>
<evidence type="ECO:0000259" key="1">
    <source>
        <dbReference type="Pfam" id="PF26115"/>
    </source>
</evidence>
<dbReference type="OrthoDB" id="8438731at2"/>
<evidence type="ECO:0000313" key="5">
    <source>
        <dbReference type="Proteomes" id="UP000045840"/>
    </source>
</evidence>
<dbReference type="RefSeq" id="WP_049609421.1">
    <property type="nucleotide sequence ID" value="NZ_CAWMMU010000005.1"/>
</dbReference>
<dbReference type="STRING" id="1288385.ERS137968_01459"/>
<evidence type="ECO:0000313" key="2">
    <source>
        <dbReference type="EMBL" id="CNH17220.1"/>
    </source>
</evidence>
<reference evidence="5" key="1">
    <citation type="submission" date="2015-03" db="EMBL/GenBank/DDBJ databases">
        <authorList>
            <consortium name="Pathogen Informatics"/>
        </authorList>
    </citation>
    <scope>NUCLEOTIDE SEQUENCE [LARGE SCALE GENOMIC DNA]</scope>
    <source>
        <strain evidence="5">A125KOH2</strain>
    </source>
</reference>
<gene>
    <name evidence="2" type="ORF">ERS008529_00551</name>
    <name evidence="3" type="ORF">ERS137968_01459</name>
</gene>
<feature type="domain" description="GAPS4 PD-(D/E)XK nuclease" evidence="1">
    <location>
        <begin position="1"/>
        <end position="146"/>
    </location>
</feature>
<reference evidence="3 4" key="3">
    <citation type="submission" date="2015-03" db="EMBL/GenBank/DDBJ databases">
        <authorList>
            <consortium name="Pathogen Informatics"/>
            <person name="Murphy D."/>
        </authorList>
    </citation>
    <scope>NUCLEOTIDE SEQUENCE [LARGE SCALE GENOMIC DNA]</scope>
    <source>
        <strain evidence="4">type strain: CIP110230</strain>
        <strain evidence="3">Type strain: CIP110230</strain>
    </source>
</reference>
<dbReference type="Proteomes" id="UP000044625">
    <property type="component" value="Unassembled WGS sequence"/>
</dbReference>
<evidence type="ECO:0000313" key="3">
    <source>
        <dbReference type="EMBL" id="CRY65703.1"/>
    </source>
</evidence>
<dbReference type="Pfam" id="PF26115">
    <property type="entry name" value="PDDEXK_GAPS4"/>
    <property type="match status" value="1"/>
</dbReference>
<dbReference type="AlphaFoldDB" id="A0A0T9NKS5"/>
<keyword evidence="4" id="KW-1185">Reference proteome</keyword>
<dbReference type="EMBL" id="CQAZ01000003">
    <property type="protein sequence ID" value="CNH17220.1"/>
    <property type="molecule type" value="Genomic_DNA"/>
</dbReference>
<proteinExistence type="predicted"/>
<protein>
    <recommendedName>
        <fullName evidence="1">GAPS4 PD-(D/E)XK nuclease domain-containing protein</fullName>
    </recommendedName>
</protein>
<name>A0A0T9NKS5_9GAMM</name>
<dbReference type="EMBL" id="CWJL01000005">
    <property type="protein sequence ID" value="CRY65703.1"/>
    <property type="molecule type" value="Genomic_DNA"/>
</dbReference>